<keyword evidence="10" id="KW-0472">Membrane</keyword>
<evidence type="ECO:0000256" key="10">
    <source>
        <dbReference type="SAM" id="Phobius"/>
    </source>
</evidence>
<reference evidence="12 13" key="1">
    <citation type="submission" date="2018-10" db="EMBL/GenBank/DDBJ databases">
        <title>Xanthobacter tagetidis genome sequencing and assembly.</title>
        <authorList>
            <person name="Maclea K.S."/>
            <person name="Goen A.E."/>
            <person name="Fatima S.A."/>
        </authorList>
    </citation>
    <scope>NUCLEOTIDE SEQUENCE [LARGE SCALE GENOMIC DNA]</scope>
    <source>
        <strain evidence="12 13">ATCC 700314</strain>
    </source>
</reference>
<evidence type="ECO:0000256" key="6">
    <source>
        <dbReference type="ARBA" id="ARBA00022679"/>
    </source>
</evidence>
<evidence type="ECO:0000256" key="9">
    <source>
        <dbReference type="ARBA" id="ARBA00022840"/>
    </source>
</evidence>
<comment type="subcellular location">
    <subcellularLocation>
        <location evidence="2">Cell membrane</location>
        <topology evidence="2">Multi-pass membrane protein</topology>
    </subcellularLocation>
</comment>
<evidence type="ECO:0000256" key="5">
    <source>
        <dbReference type="ARBA" id="ARBA00022553"/>
    </source>
</evidence>
<dbReference type="InterPro" id="IPR036097">
    <property type="entry name" value="HisK_dim/P_sf"/>
</dbReference>
<organism evidence="12 13">
    <name type="scientific">Xanthobacter tagetidis</name>
    <dbReference type="NCBI Taxonomy" id="60216"/>
    <lineage>
        <taxon>Bacteria</taxon>
        <taxon>Pseudomonadati</taxon>
        <taxon>Pseudomonadota</taxon>
        <taxon>Alphaproteobacteria</taxon>
        <taxon>Hyphomicrobiales</taxon>
        <taxon>Xanthobacteraceae</taxon>
        <taxon>Xanthobacter</taxon>
    </lineage>
</organism>
<keyword evidence="4" id="KW-1003">Cell membrane</keyword>
<dbReference type="InterPro" id="IPR003594">
    <property type="entry name" value="HATPase_dom"/>
</dbReference>
<comment type="caution">
    <text evidence="12">The sequence shown here is derived from an EMBL/GenBank/DDBJ whole genome shotgun (WGS) entry which is preliminary data.</text>
</comment>
<dbReference type="EC" id="2.7.13.3" evidence="3"/>
<dbReference type="CDD" id="cd00082">
    <property type="entry name" value="HisKA"/>
    <property type="match status" value="1"/>
</dbReference>
<dbReference type="InterPro" id="IPR050980">
    <property type="entry name" value="2C_sensor_his_kinase"/>
</dbReference>
<dbReference type="OrthoDB" id="9785252at2"/>
<dbReference type="GO" id="GO:0000155">
    <property type="term" value="F:phosphorelay sensor kinase activity"/>
    <property type="evidence" value="ECO:0007669"/>
    <property type="project" value="InterPro"/>
</dbReference>
<dbReference type="GO" id="GO:0005524">
    <property type="term" value="F:ATP binding"/>
    <property type="evidence" value="ECO:0007669"/>
    <property type="project" value="UniProtKB-KW"/>
</dbReference>
<keyword evidence="10" id="KW-1133">Transmembrane helix</keyword>
<evidence type="ECO:0000313" key="12">
    <source>
        <dbReference type="EMBL" id="RLP80168.1"/>
    </source>
</evidence>
<evidence type="ECO:0000313" key="13">
    <source>
        <dbReference type="Proteomes" id="UP000269692"/>
    </source>
</evidence>
<protein>
    <recommendedName>
        <fullName evidence="3">histidine kinase</fullName>
        <ecNumber evidence="3">2.7.13.3</ecNumber>
    </recommendedName>
</protein>
<sequence>MEADANRRNLLLLITLRWLAVAGQVATIAIADLALDLALPLQQMGLVIVFLVGLNLISLHRVASGLEVSDSELCVELLLDVAALTLQLYLSGGATNPFISLYLLQVILAAVLLPPAASWAIVAVTSLAFVWLSRFYRPLDLGTTGHAHGASTFFDLHLQGMFLCFLLAAVLVVLFVTRITGNLRERDAHLAEMRQRAAEEEHIVRMGLLATGAAHELGTPLATLSVILNDWEHLQPIDGDGELAEDLEEMQAAIARCKSIVSQILLAAGEARPEETRRAALAGFLDEMVARWREARRPAELSYRNGVRPDLVVACDGMMQQMLFNVLDNALEASPGHVDVEALQQGDDILVRVRDAGSGFAPEALAQIGKPYQSTKPQPGRGLGLFLSTNVLRKLGGGLSARNLAGGGACVELRLPVAALAVEDADAA</sequence>
<feature type="transmembrane region" description="Helical" evidence="10">
    <location>
        <begin position="41"/>
        <end position="59"/>
    </location>
</feature>
<dbReference type="Gene3D" id="1.10.287.130">
    <property type="match status" value="1"/>
</dbReference>
<dbReference type="InterPro" id="IPR003661">
    <property type="entry name" value="HisK_dim/P_dom"/>
</dbReference>
<keyword evidence="5" id="KW-0597">Phosphoprotein</keyword>
<accession>A0A3L7AKS3</accession>
<dbReference type="SMART" id="SM00387">
    <property type="entry name" value="HATPase_c"/>
    <property type="match status" value="1"/>
</dbReference>
<dbReference type="InterPro" id="IPR005467">
    <property type="entry name" value="His_kinase_dom"/>
</dbReference>
<evidence type="ECO:0000256" key="4">
    <source>
        <dbReference type="ARBA" id="ARBA00022475"/>
    </source>
</evidence>
<dbReference type="GO" id="GO:0005886">
    <property type="term" value="C:plasma membrane"/>
    <property type="evidence" value="ECO:0007669"/>
    <property type="project" value="UniProtKB-SubCell"/>
</dbReference>
<dbReference type="InterPro" id="IPR004358">
    <property type="entry name" value="Sig_transdc_His_kin-like_C"/>
</dbReference>
<proteinExistence type="predicted"/>
<evidence type="ECO:0000256" key="7">
    <source>
        <dbReference type="ARBA" id="ARBA00022741"/>
    </source>
</evidence>
<dbReference type="PRINTS" id="PR00344">
    <property type="entry name" value="BCTRLSENSOR"/>
</dbReference>
<evidence type="ECO:0000259" key="11">
    <source>
        <dbReference type="PROSITE" id="PS50109"/>
    </source>
</evidence>
<keyword evidence="10" id="KW-0812">Transmembrane</keyword>
<feature type="domain" description="Histidine kinase" evidence="11">
    <location>
        <begin position="212"/>
        <end position="419"/>
    </location>
</feature>
<dbReference type="InterPro" id="IPR036890">
    <property type="entry name" value="HATPase_C_sf"/>
</dbReference>
<dbReference type="PANTHER" id="PTHR44936:SF10">
    <property type="entry name" value="SENSOR PROTEIN RSTB"/>
    <property type="match status" value="1"/>
</dbReference>
<dbReference type="SUPFAM" id="SSF47384">
    <property type="entry name" value="Homodimeric domain of signal transducing histidine kinase"/>
    <property type="match status" value="1"/>
</dbReference>
<dbReference type="Pfam" id="PF02518">
    <property type="entry name" value="HATPase_c"/>
    <property type="match status" value="1"/>
</dbReference>
<dbReference type="PROSITE" id="PS50109">
    <property type="entry name" value="HIS_KIN"/>
    <property type="match status" value="1"/>
</dbReference>
<keyword evidence="8 12" id="KW-0418">Kinase</keyword>
<dbReference type="AlphaFoldDB" id="A0A3L7AKS3"/>
<evidence type="ECO:0000256" key="8">
    <source>
        <dbReference type="ARBA" id="ARBA00022777"/>
    </source>
</evidence>
<dbReference type="SUPFAM" id="SSF55874">
    <property type="entry name" value="ATPase domain of HSP90 chaperone/DNA topoisomerase II/histidine kinase"/>
    <property type="match status" value="1"/>
</dbReference>
<feature type="transmembrane region" description="Helical" evidence="10">
    <location>
        <begin position="102"/>
        <end position="132"/>
    </location>
</feature>
<comment type="catalytic activity">
    <reaction evidence="1">
        <text>ATP + protein L-histidine = ADP + protein N-phospho-L-histidine.</text>
        <dbReference type="EC" id="2.7.13.3"/>
    </reaction>
</comment>
<name>A0A3L7AKS3_9HYPH</name>
<keyword evidence="9" id="KW-0067">ATP-binding</keyword>
<gene>
    <name evidence="12" type="ORF">D9R14_06405</name>
</gene>
<dbReference type="EMBL" id="RCTF01000004">
    <property type="protein sequence ID" value="RLP80168.1"/>
    <property type="molecule type" value="Genomic_DNA"/>
</dbReference>
<keyword evidence="7" id="KW-0547">Nucleotide-binding</keyword>
<dbReference type="Gene3D" id="3.30.565.10">
    <property type="entry name" value="Histidine kinase-like ATPase, C-terminal domain"/>
    <property type="match status" value="1"/>
</dbReference>
<feature type="transmembrane region" description="Helical" evidence="10">
    <location>
        <begin position="153"/>
        <end position="176"/>
    </location>
</feature>
<feature type="transmembrane region" description="Helical" evidence="10">
    <location>
        <begin position="71"/>
        <end position="90"/>
    </location>
</feature>
<dbReference type="PANTHER" id="PTHR44936">
    <property type="entry name" value="SENSOR PROTEIN CREC"/>
    <property type="match status" value="1"/>
</dbReference>
<keyword evidence="6" id="KW-0808">Transferase</keyword>
<dbReference type="Proteomes" id="UP000269692">
    <property type="component" value="Unassembled WGS sequence"/>
</dbReference>
<keyword evidence="13" id="KW-1185">Reference proteome</keyword>
<evidence type="ECO:0000256" key="3">
    <source>
        <dbReference type="ARBA" id="ARBA00012438"/>
    </source>
</evidence>
<evidence type="ECO:0000256" key="1">
    <source>
        <dbReference type="ARBA" id="ARBA00000085"/>
    </source>
</evidence>
<evidence type="ECO:0000256" key="2">
    <source>
        <dbReference type="ARBA" id="ARBA00004651"/>
    </source>
</evidence>